<dbReference type="OrthoDB" id="148175at2"/>
<dbReference type="STRING" id="383372.Rcas_0789"/>
<protein>
    <submittedName>
        <fullName evidence="2">Methyltransferase type 11</fullName>
    </submittedName>
</protein>
<dbReference type="PANTHER" id="PTHR43591">
    <property type="entry name" value="METHYLTRANSFERASE"/>
    <property type="match status" value="1"/>
</dbReference>
<evidence type="ECO:0000313" key="2">
    <source>
        <dbReference type="EMBL" id="ABU56906.1"/>
    </source>
</evidence>
<sequence length="264" mass="29817">MPQLLDYPTYAWQVWRGARSRGEADLDRCRRADVAGYVDFSRPLTILDLANGRLRPQYAILRAQGHRVVGIDLVNRPVTSWKARAYAVARALYAKRLRLPPAVMRANALVCGDVGRLPFPDATFDLVTSVAAFEHFLDVPAVVAEVARVLKPGGVVWAAIHVFTAPSGGHNLSFAEVPLRHVPPGVDPWDHLRRRQLPFSVPLNEWRIRDYLAVFGRHFEIIRHYCHMREGEHLLTPEIEAELTARGYTRDELTCGAYVIAARR</sequence>
<feature type="domain" description="Methyltransferase type 11" evidence="1">
    <location>
        <begin position="59"/>
        <end position="157"/>
    </location>
</feature>
<reference evidence="2 3" key="1">
    <citation type="submission" date="2007-08" db="EMBL/GenBank/DDBJ databases">
        <title>Complete sequence of Roseiflexus castenholzii DSM 13941.</title>
        <authorList>
            <consortium name="US DOE Joint Genome Institute"/>
            <person name="Copeland A."/>
            <person name="Lucas S."/>
            <person name="Lapidus A."/>
            <person name="Barry K."/>
            <person name="Glavina del Rio T."/>
            <person name="Dalin E."/>
            <person name="Tice H."/>
            <person name="Pitluck S."/>
            <person name="Thompson L.S."/>
            <person name="Brettin T."/>
            <person name="Bruce D."/>
            <person name="Detter J.C."/>
            <person name="Han C."/>
            <person name="Tapia R."/>
            <person name="Schmutz J."/>
            <person name="Larimer F."/>
            <person name="Land M."/>
            <person name="Hauser L."/>
            <person name="Kyrpides N."/>
            <person name="Mikhailova N."/>
            <person name="Bryant D.A."/>
            <person name="Hanada S."/>
            <person name="Tsukatani Y."/>
            <person name="Richardson P."/>
        </authorList>
    </citation>
    <scope>NUCLEOTIDE SEQUENCE [LARGE SCALE GENOMIC DNA]</scope>
    <source>
        <strain evidence="3">DSM 13941 / HLO8</strain>
    </source>
</reference>
<keyword evidence="2" id="KW-0808">Transferase</keyword>
<dbReference type="InterPro" id="IPR013216">
    <property type="entry name" value="Methyltransf_11"/>
</dbReference>
<dbReference type="KEGG" id="rca:Rcas_0789"/>
<dbReference type="RefSeq" id="WP_012119336.1">
    <property type="nucleotide sequence ID" value="NC_009767.1"/>
</dbReference>
<name>A7NHF9_ROSCS</name>
<dbReference type="SUPFAM" id="SSF53335">
    <property type="entry name" value="S-adenosyl-L-methionine-dependent methyltransferases"/>
    <property type="match status" value="1"/>
</dbReference>
<gene>
    <name evidence="2" type="ordered locus">Rcas_0789</name>
</gene>
<dbReference type="Gene3D" id="3.40.50.150">
    <property type="entry name" value="Vaccinia Virus protein VP39"/>
    <property type="match status" value="1"/>
</dbReference>
<dbReference type="Proteomes" id="UP000000263">
    <property type="component" value="Chromosome"/>
</dbReference>
<dbReference type="Pfam" id="PF08241">
    <property type="entry name" value="Methyltransf_11"/>
    <property type="match status" value="1"/>
</dbReference>
<dbReference type="GO" id="GO:0008757">
    <property type="term" value="F:S-adenosylmethionine-dependent methyltransferase activity"/>
    <property type="evidence" value="ECO:0007669"/>
    <property type="project" value="InterPro"/>
</dbReference>
<dbReference type="AlphaFoldDB" id="A7NHF9"/>
<dbReference type="HOGENOM" id="CLU_1123839_0_0_0"/>
<dbReference type="InterPro" id="IPR029063">
    <property type="entry name" value="SAM-dependent_MTases_sf"/>
</dbReference>
<dbReference type="eggNOG" id="COG2226">
    <property type="taxonomic scope" value="Bacteria"/>
</dbReference>
<dbReference type="GO" id="GO:0032259">
    <property type="term" value="P:methylation"/>
    <property type="evidence" value="ECO:0007669"/>
    <property type="project" value="UniProtKB-KW"/>
</dbReference>
<dbReference type="EMBL" id="CP000804">
    <property type="protein sequence ID" value="ABU56906.1"/>
    <property type="molecule type" value="Genomic_DNA"/>
</dbReference>
<keyword evidence="3" id="KW-1185">Reference proteome</keyword>
<organism evidence="2 3">
    <name type="scientific">Roseiflexus castenholzii (strain DSM 13941 / HLO8)</name>
    <dbReference type="NCBI Taxonomy" id="383372"/>
    <lineage>
        <taxon>Bacteria</taxon>
        <taxon>Bacillati</taxon>
        <taxon>Chloroflexota</taxon>
        <taxon>Chloroflexia</taxon>
        <taxon>Chloroflexales</taxon>
        <taxon>Roseiflexineae</taxon>
        <taxon>Roseiflexaceae</taxon>
        <taxon>Roseiflexus</taxon>
    </lineage>
</organism>
<accession>A7NHF9</accession>
<evidence type="ECO:0000259" key="1">
    <source>
        <dbReference type="Pfam" id="PF08241"/>
    </source>
</evidence>
<dbReference type="CDD" id="cd02440">
    <property type="entry name" value="AdoMet_MTases"/>
    <property type="match status" value="1"/>
</dbReference>
<keyword evidence="2" id="KW-0489">Methyltransferase</keyword>
<evidence type="ECO:0000313" key="3">
    <source>
        <dbReference type="Proteomes" id="UP000000263"/>
    </source>
</evidence>
<proteinExistence type="predicted"/>